<keyword evidence="4" id="KW-1185">Reference proteome</keyword>
<feature type="transmembrane region" description="Helical" evidence="2">
    <location>
        <begin position="70"/>
        <end position="89"/>
    </location>
</feature>
<proteinExistence type="predicted"/>
<dbReference type="AlphaFoldDB" id="A0A1M5FFE8"/>
<evidence type="ECO:0000256" key="2">
    <source>
        <dbReference type="SAM" id="Phobius"/>
    </source>
</evidence>
<reference evidence="4" key="1">
    <citation type="submission" date="2016-11" db="EMBL/GenBank/DDBJ databases">
        <authorList>
            <person name="Varghese N."/>
            <person name="Submissions S."/>
        </authorList>
    </citation>
    <scope>NUCLEOTIDE SEQUENCE [LARGE SCALE GENOMIC DNA]</scope>
    <source>
        <strain evidence="4">DSM 9756</strain>
    </source>
</reference>
<feature type="compositionally biased region" description="Polar residues" evidence="1">
    <location>
        <begin position="29"/>
        <end position="38"/>
    </location>
</feature>
<keyword evidence="2" id="KW-0812">Transmembrane</keyword>
<keyword evidence="2" id="KW-0472">Membrane</keyword>
<sequence length="210" mass="23379">MAYLMSGGLLRSPEGRRYEKSGHPRRFRTSSLGTQSGRQTGGDRSVASHGTHEERISDGELERRARRWDVIVTGVLALFLLIPIPFAQFCGWPGGEPVLERPVLPWSSFRLCYVPAGGGRPVEEVYRFTWDGKLVPGGEELRHPAALESLDAPLLAWQRQPELELRSLHRNGEFLLVRTRWRPVAAWPLGMLLASWKDHGAGVHGGGAGR</sequence>
<evidence type="ECO:0000313" key="4">
    <source>
        <dbReference type="Proteomes" id="UP000184076"/>
    </source>
</evidence>
<evidence type="ECO:0000256" key="1">
    <source>
        <dbReference type="SAM" id="MobiDB-lite"/>
    </source>
</evidence>
<evidence type="ECO:0000313" key="3">
    <source>
        <dbReference type="EMBL" id="SHF90260.1"/>
    </source>
</evidence>
<name>A0A1M5FFE8_9BACT</name>
<feature type="region of interest" description="Disordered" evidence="1">
    <location>
        <begin position="14"/>
        <end position="58"/>
    </location>
</feature>
<dbReference type="Proteomes" id="UP000184076">
    <property type="component" value="Unassembled WGS sequence"/>
</dbReference>
<protein>
    <submittedName>
        <fullName evidence="3">Uncharacterized protein</fullName>
    </submittedName>
</protein>
<dbReference type="EMBL" id="FQVB01000031">
    <property type="protein sequence ID" value="SHF90260.1"/>
    <property type="molecule type" value="Genomic_DNA"/>
</dbReference>
<gene>
    <name evidence="3" type="ORF">SAMN02745206_02879</name>
</gene>
<keyword evidence="2" id="KW-1133">Transmembrane helix</keyword>
<accession>A0A1M5FFE8</accession>
<organism evidence="3 4">
    <name type="scientific">Desulfacinum infernum DSM 9756</name>
    <dbReference type="NCBI Taxonomy" id="1121391"/>
    <lineage>
        <taxon>Bacteria</taxon>
        <taxon>Pseudomonadati</taxon>
        <taxon>Thermodesulfobacteriota</taxon>
        <taxon>Syntrophobacteria</taxon>
        <taxon>Syntrophobacterales</taxon>
        <taxon>Syntrophobacteraceae</taxon>
        <taxon>Desulfacinum</taxon>
    </lineage>
</organism>